<dbReference type="GeneID" id="5044149"/>
<keyword evidence="2" id="KW-1185">Reference proteome</keyword>
<evidence type="ECO:0000313" key="1">
    <source>
        <dbReference type="EMBL" id="CAK90976.1"/>
    </source>
</evidence>
<dbReference type="RefSeq" id="XP_001458373.1">
    <property type="nucleotide sequence ID" value="XM_001458336.2"/>
</dbReference>
<dbReference type="KEGG" id="ptm:GSPATT00023704001"/>
<dbReference type="AlphaFoldDB" id="A0E6Q9"/>
<dbReference type="OMA" id="RCHYKLI"/>
<dbReference type="OrthoDB" id="308181at2759"/>
<proteinExistence type="predicted"/>
<dbReference type="Proteomes" id="UP000000600">
    <property type="component" value="Unassembled WGS sequence"/>
</dbReference>
<sequence>MKVEPSNDKVRSYCRVPRLQQQQLVNLVYKEEWKINQAAKLLNIKYATAKNIVQRFKKTHIFGKKAKLPESKRCQYKLIDRPEVQSYAVNTKSGLVFDSLVEYSQKA</sequence>
<reference evidence="1 2" key="1">
    <citation type="journal article" date="2006" name="Nature">
        <title>Global trends of whole-genome duplications revealed by the ciliate Paramecium tetraurelia.</title>
        <authorList>
            <consortium name="Genoscope"/>
            <person name="Aury J.-M."/>
            <person name="Jaillon O."/>
            <person name="Duret L."/>
            <person name="Noel B."/>
            <person name="Jubin C."/>
            <person name="Porcel B.M."/>
            <person name="Segurens B."/>
            <person name="Daubin V."/>
            <person name="Anthouard V."/>
            <person name="Aiach N."/>
            <person name="Arnaiz O."/>
            <person name="Billaut A."/>
            <person name="Beisson J."/>
            <person name="Blanc I."/>
            <person name="Bouhouche K."/>
            <person name="Camara F."/>
            <person name="Duharcourt S."/>
            <person name="Guigo R."/>
            <person name="Gogendeau D."/>
            <person name="Katinka M."/>
            <person name="Keller A.-M."/>
            <person name="Kissmehl R."/>
            <person name="Klotz C."/>
            <person name="Koll F."/>
            <person name="Le Moue A."/>
            <person name="Lepere C."/>
            <person name="Malinsky S."/>
            <person name="Nowacki M."/>
            <person name="Nowak J.K."/>
            <person name="Plattner H."/>
            <person name="Poulain J."/>
            <person name="Ruiz F."/>
            <person name="Serrano V."/>
            <person name="Zagulski M."/>
            <person name="Dessen P."/>
            <person name="Betermier M."/>
            <person name="Weissenbach J."/>
            <person name="Scarpelli C."/>
            <person name="Schachter V."/>
            <person name="Sperling L."/>
            <person name="Meyer E."/>
            <person name="Cohen J."/>
            <person name="Wincker P."/>
        </authorList>
    </citation>
    <scope>NUCLEOTIDE SEQUENCE [LARGE SCALE GENOMIC DNA]</scope>
    <source>
        <strain evidence="1 2">Stock d4-2</strain>
    </source>
</reference>
<name>A0E6Q9_PARTE</name>
<dbReference type="InParanoid" id="A0E6Q9"/>
<gene>
    <name evidence="1" type="ORF">GSPATT00023704001</name>
</gene>
<dbReference type="HOGENOM" id="CLU_168604_2_0_1"/>
<evidence type="ECO:0008006" key="3">
    <source>
        <dbReference type="Google" id="ProtNLM"/>
    </source>
</evidence>
<organism evidence="1 2">
    <name type="scientific">Paramecium tetraurelia</name>
    <dbReference type="NCBI Taxonomy" id="5888"/>
    <lineage>
        <taxon>Eukaryota</taxon>
        <taxon>Sar</taxon>
        <taxon>Alveolata</taxon>
        <taxon>Ciliophora</taxon>
        <taxon>Intramacronucleata</taxon>
        <taxon>Oligohymenophorea</taxon>
        <taxon>Peniculida</taxon>
        <taxon>Parameciidae</taxon>
        <taxon>Paramecium</taxon>
    </lineage>
</organism>
<protein>
    <recommendedName>
        <fullName evidence="3">Paired domain-containing protein</fullName>
    </recommendedName>
</protein>
<evidence type="ECO:0000313" key="2">
    <source>
        <dbReference type="Proteomes" id="UP000000600"/>
    </source>
</evidence>
<dbReference type="EMBL" id="CT868661">
    <property type="protein sequence ID" value="CAK90976.1"/>
    <property type="molecule type" value="Genomic_DNA"/>
</dbReference>
<accession>A0E6Q9</accession>